<evidence type="ECO:0000313" key="3">
    <source>
        <dbReference type="WBParaSite" id="HPBE_0001931001-mRNA-1"/>
    </source>
</evidence>
<sequence length="108" mass="12020">MTKVSPYCVQRHRYQRKRGIRQGDTISPKLDLDVALQLNLTKTMFTINGQASDAPFPLNGTNIASAPANIYLGGEVNMANDLAPELSRRKRAAWGALKSVEEVVFFLR</sequence>
<dbReference type="EMBL" id="UZAH01031273">
    <property type="protein sequence ID" value="VDP14714.1"/>
    <property type="molecule type" value="Genomic_DNA"/>
</dbReference>
<evidence type="ECO:0000313" key="2">
    <source>
        <dbReference type="Proteomes" id="UP000050761"/>
    </source>
</evidence>
<gene>
    <name evidence="1" type="ORF">HPBE_LOCUS19309</name>
</gene>
<reference evidence="1 2" key="1">
    <citation type="submission" date="2018-11" db="EMBL/GenBank/DDBJ databases">
        <authorList>
            <consortium name="Pathogen Informatics"/>
        </authorList>
    </citation>
    <scope>NUCLEOTIDE SEQUENCE [LARGE SCALE GENOMIC DNA]</scope>
</reference>
<proteinExistence type="predicted"/>
<name>A0A183GB61_HELPZ</name>
<dbReference type="OrthoDB" id="5824068at2759"/>
<dbReference type="AlphaFoldDB" id="A0A183GB61"/>
<reference evidence="3" key="2">
    <citation type="submission" date="2019-09" db="UniProtKB">
        <authorList>
            <consortium name="WormBaseParasite"/>
        </authorList>
    </citation>
    <scope>IDENTIFICATION</scope>
</reference>
<keyword evidence="2" id="KW-1185">Reference proteome</keyword>
<evidence type="ECO:0000313" key="1">
    <source>
        <dbReference type="EMBL" id="VDP14714.1"/>
    </source>
</evidence>
<protein>
    <submittedName>
        <fullName evidence="3">Reverse transcriptase domain-containing protein</fullName>
    </submittedName>
</protein>
<organism evidence="2 3">
    <name type="scientific">Heligmosomoides polygyrus</name>
    <name type="common">Parasitic roundworm</name>
    <dbReference type="NCBI Taxonomy" id="6339"/>
    <lineage>
        <taxon>Eukaryota</taxon>
        <taxon>Metazoa</taxon>
        <taxon>Ecdysozoa</taxon>
        <taxon>Nematoda</taxon>
        <taxon>Chromadorea</taxon>
        <taxon>Rhabditida</taxon>
        <taxon>Rhabditina</taxon>
        <taxon>Rhabditomorpha</taxon>
        <taxon>Strongyloidea</taxon>
        <taxon>Heligmosomidae</taxon>
        <taxon>Heligmosomoides</taxon>
    </lineage>
</organism>
<dbReference type="Proteomes" id="UP000050761">
    <property type="component" value="Unassembled WGS sequence"/>
</dbReference>
<dbReference type="WBParaSite" id="HPBE_0001931001-mRNA-1">
    <property type="protein sequence ID" value="HPBE_0001931001-mRNA-1"/>
    <property type="gene ID" value="HPBE_0001931001"/>
</dbReference>
<accession>A0A3P8C743</accession>
<accession>A0A183GB61</accession>